<protein>
    <submittedName>
        <fullName evidence="1">Uncharacterized protein</fullName>
    </submittedName>
</protein>
<reference evidence="1 2" key="1">
    <citation type="journal article" date="2020" name="ISME J.">
        <title>Comparative genomics reveals insights into cyanobacterial evolution and habitat adaptation.</title>
        <authorList>
            <person name="Chen M.Y."/>
            <person name="Teng W.K."/>
            <person name="Zhao L."/>
            <person name="Hu C.X."/>
            <person name="Zhou Y.K."/>
            <person name="Han B.P."/>
            <person name="Song L.R."/>
            <person name="Shu W.S."/>
        </authorList>
    </citation>
    <scope>NUCLEOTIDE SEQUENCE [LARGE SCALE GENOMIC DNA]</scope>
    <source>
        <strain evidence="1 2">FACHB-3921</strain>
    </source>
</reference>
<gene>
    <name evidence="1" type="ORF">H6G14_18945</name>
</gene>
<dbReference type="Proteomes" id="UP000621307">
    <property type="component" value="Unassembled WGS sequence"/>
</dbReference>
<sequence length="47" mass="5594">MKVDEILKIYTENGHEIFQKIELNDSTIQEYLKPSIDNVIEMLPWQS</sequence>
<evidence type="ECO:0000313" key="2">
    <source>
        <dbReference type="Proteomes" id="UP000621307"/>
    </source>
</evidence>
<organism evidence="1 2">
    <name type="scientific">Nostoc parmelioides FACHB-3921</name>
    <dbReference type="NCBI Taxonomy" id="2692909"/>
    <lineage>
        <taxon>Bacteria</taxon>
        <taxon>Bacillati</taxon>
        <taxon>Cyanobacteriota</taxon>
        <taxon>Cyanophyceae</taxon>
        <taxon>Nostocales</taxon>
        <taxon>Nostocaceae</taxon>
        <taxon>Nostoc</taxon>
    </lineage>
</organism>
<dbReference type="RefSeq" id="WP_190568886.1">
    <property type="nucleotide sequence ID" value="NZ_JACJQL010000030.1"/>
</dbReference>
<dbReference type="EMBL" id="JACJQL010000030">
    <property type="protein sequence ID" value="MBD2253358.1"/>
    <property type="molecule type" value="Genomic_DNA"/>
</dbReference>
<proteinExistence type="predicted"/>
<comment type="caution">
    <text evidence="1">The sequence shown here is derived from an EMBL/GenBank/DDBJ whole genome shotgun (WGS) entry which is preliminary data.</text>
</comment>
<accession>A0ABR8BKD5</accession>
<name>A0ABR8BKD5_9NOSO</name>
<keyword evidence="2" id="KW-1185">Reference proteome</keyword>
<evidence type="ECO:0000313" key="1">
    <source>
        <dbReference type="EMBL" id="MBD2253358.1"/>
    </source>
</evidence>